<evidence type="ECO:0000313" key="3">
    <source>
        <dbReference type="Proteomes" id="UP001457282"/>
    </source>
</evidence>
<keyword evidence="3" id="KW-1185">Reference proteome</keyword>
<gene>
    <name evidence="2" type="ORF">M0R45_027204</name>
</gene>
<reference evidence="2 3" key="1">
    <citation type="journal article" date="2023" name="G3 (Bethesda)">
        <title>A chromosome-length genome assembly and annotation of blackberry (Rubus argutus, cv. 'Hillquist').</title>
        <authorList>
            <person name="Bruna T."/>
            <person name="Aryal R."/>
            <person name="Dudchenko O."/>
            <person name="Sargent D.J."/>
            <person name="Mead D."/>
            <person name="Buti M."/>
            <person name="Cavallini A."/>
            <person name="Hytonen T."/>
            <person name="Andres J."/>
            <person name="Pham M."/>
            <person name="Weisz D."/>
            <person name="Mascagni F."/>
            <person name="Usai G."/>
            <person name="Natali L."/>
            <person name="Bassil N."/>
            <person name="Fernandez G.E."/>
            <person name="Lomsadze A."/>
            <person name="Armour M."/>
            <person name="Olukolu B."/>
            <person name="Poorten T."/>
            <person name="Britton C."/>
            <person name="Davik J."/>
            <person name="Ashrafi H."/>
            <person name="Aiden E.L."/>
            <person name="Borodovsky M."/>
            <person name="Worthington M."/>
        </authorList>
    </citation>
    <scope>NUCLEOTIDE SEQUENCE [LARGE SCALE GENOMIC DNA]</scope>
    <source>
        <strain evidence="2">PI 553951</strain>
    </source>
</reference>
<evidence type="ECO:0000313" key="2">
    <source>
        <dbReference type="EMBL" id="KAK9930152.1"/>
    </source>
</evidence>
<proteinExistence type="predicted"/>
<feature type="region of interest" description="Disordered" evidence="1">
    <location>
        <begin position="57"/>
        <end position="78"/>
    </location>
</feature>
<feature type="compositionally biased region" description="Polar residues" evidence="1">
    <location>
        <begin position="65"/>
        <end position="78"/>
    </location>
</feature>
<sequence>MVKDLENKLKERTQEFEHHSVVAQWKVQELEEKLAMKENNKGFQLLQQKVKELEEKLRQQEQEHASSAFSAENSQATPNETITFSRHEAIGDINPLGLWSFSSNNQMTDHGSVLLKVPESLHEIRRKREFRSKGHENNFIPPASLSDGKMFSAEPNKGKKSGTQKALARITRSIKPATTTTTQRAFPNNKNDNQIPAVKSRIWLR</sequence>
<dbReference type="AlphaFoldDB" id="A0AAW1X387"/>
<feature type="region of interest" description="Disordered" evidence="1">
    <location>
        <begin position="134"/>
        <end position="194"/>
    </location>
</feature>
<accession>A0AAW1X387</accession>
<name>A0AAW1X387_RUBAR</name>
<organism evidence="2 3">
    <name type="scientific">Rubus argutus</name>
    <name type="common">Southern blackberry</name>
    <dbReference type="NCBI Taxonomy" id="59490"/>
    <lineage>
        <taxon>Eukaryota</taxon>
        <taxon>Viridiplantae</taxon>
        <taxon>Streptophyta</taxon>
        <taxon>Embryophyta</taxon>
        <taxon>Tracheophyta</taxon>
        <taxon>Spermatophyta</taxon>
        <taxon>Magnoliopsida</taxon>
        <taxon>eudicotyledons</taxon>
        <taxon>Gunneridae</taxon>
        <taxon>Pentapetalae</taxon>
        <taxon>rosids</taxon>
        <taxon>fabids</taxon>
        <taxon>Rosales</taxon>
        <taxon>Rosaceae</taxon>
        <taxon>Rosoideae</taxon>
        <taxon>Rosoideae incertae sedis</taxon>
        <taxon>Rubus</taxon>
    </lineage>
</organism>
<protein>
    <submittedName>
        <fullName evidence="2">Uncharacterized protein</fullName>
    </submittedName>
</protein>
<feature type="compositionally biased region" description="Polar residues" evidence="1">
    <location>
        <begin position="176"/>
        <end position="194"/>
    </location>
</feature>
<dbReference type="Proteomes" id="UP001457282">
    <property type="component" value="Unassembled WGS sequence"/>
</dbReference>
<dbReference type="EMBL" id="JBEDUW010000005">
    <property type="protein sequence ID" value="KAK9930152.1"/>
    <property type="molecule type" value="Genomic_DNA"/>
</dbReference>
<evidence type="ECO:0000256" key="1">
    <source>
        <dbReference type="SAM" id="MobiDB-lite"/>
    </source>
</evidence>
<comment type="caution">
    <text evidence="2">The sequence shown here is derived from an EMBL/GenBank/DDBJ whole genome shotgun (WGS) entry which is preliminary data.</text>
</comment>